<dbReference type="Proteomes" id="UP000006835">
    <property type="component" value="Chromosome"/>
</dbReference>
<name>E4SCD1_CALK2</name>
<evidence type="ECO:0000256" key="5">
    <source>
        <dbReference type="ARBA" id="ARBA00022679"/>
    </source>
</evidence>
<evidence type="ECO:0000256" key="4">
    <source>
        <dbReference type="ARBA" id="ARBA00022553"/>
    </source>
</evidence>
<dbReference type="InterPro" id="IPR036890">
    <property type="entry name" value="HATPase_C_sf"/>
</dbReference>
<evidence type="ECO:0000313" key="12">
    <source>
        <dbReference type="Proteomes" id="UP000006835"/>
    </source>
</evidence>
<keyword evidence="8" id="KW-1133">Transmembrane helix</keyword>
<keyword evidence="7" id="KW-0902">Two-component regulatory system</keyword>
<evidence type="ECO:0000256" key="6">
    <source>
        <dbReference type="ARBA" id="ARBA00022777"/>
    </source>
</evidence>
<evidence type="ECO:0000256" key="7">
    <source>
        <dbReference type="ARBA" id="ARBA00023012"/>
    </source>
</evidence>
<dbReference type="Pfam" id="PF02518">
    <property type="entry name" value="HATPase_c"/>
    <property type="match status" value="1"/>
</dbReference>
<keyword evidence="5" id="KW-0808">Transferase</keyword>
<dbReference type="InterPro" id="IPR003660">
    <property type="entry name" value="HAMP_dom"/>
</dbReference>
<proteinExistence type="predicted"/>
<keyword evidence="8" id="KW-0472">Membrane</keyword>
<dbReference type="PROSITE" id="PS50109">
    <property type="entry name" value="HIS_KIN"/>
    <property type="match status" value="1"/>
</dbReference>
<reference key="1">
    <citation type="submission" date="2010-11" db="EMBL/GenBank/DDBJ databases">
        <title>Complete sequence of Caldicellulosiruptor kronotskyensis 2002.</title>
        <authorList>
            <consortium name="US DOE Joint Genome Institute"/>
            <person name="Lucas S."/>
            <person name="Copeland A."/>
            <person name="Lapidus A."/>
            <person name="Cheng J.-F."/>
            <person name="Bruce D."/>
            <person name="Goodwin L."/>
            <person name="Pitluck S."/>
            <person name="Davenport K."/>
            <person name="Detter J.C."/>
            <person name="Han C."/>
            <person name="Tapia R."/>
            <person name="Land M."/>
            <person name="Hauser L."/>
            <person name="Jeffries C."/>
            <person name="Kyrpides N."/>
            <person name="Ivanova N."/>
            <person name="Mikhailova N."/>
            <person name="Blumer-Schuette S.E."/>
            <person name="Kelly R.M."/>
            <person name="Woyke T."/>
        </authorList>
    </citation>
    <scope>NUCLEOTIDE SEQUENCE</scope>
    <source>
        <strain>2002</strain>
    </source>
</reference>
<evidence type="ECO:0000259" key="10">
    <source>
        <dbReference type="PROSITE" id="PS50885"/>
    </source>
</evidence>
<dbReference type="AlphaFoldDB" id="E4SCD1"/>
<dbReference type="PRINTS" id="PR00344">
    <property type="entry name" value="BCTRLSENSOR"/>
</dbReference>
<feature type="transmembrane region" description="Helical" evidence="8">
    <location>
        <begin position="316"/>
        <end position="339"/>
    </location>
</feature>
<dbReference type="Pfam" id="PF06580">
    <property type="entry name" value="His_kinase"/>
    <property type="match status" value="1"/>
</dbReference>
<dbReference type="SMART" id="SM00304">
    <property type="entry name" value="HAMP"/>
    <property type="match status" value="1"/>
</dbReference>
<dbReference type="HOGENOM" id="CLU_020473_6_0_9"/>
<evidence type="ECO:0000313" key="11">
    <source>
        <dbReference type="EMBL" id="ADQ44986.1"/>
    </source>
</evidence>
<dbReference type="PANTHER" id="PTHR34220:SF7">
    <property type="entry name" value="SENSOR HISTIDINE KINASE YPDA"/>
    <property type="match status" value="1"/>
</dbReference>
<dbReference type="InterPro" id="IPR050640">
    <property type="entry name" value="Bact_2-comp_sensor_kinase"/>
</dbReference>
<protein>
    <recommendedName>
        <fullName evidence="3">histidine kinase</fullName>
        <ecNumber evidence="3">2.7.13.3</ecNumber>
    </recommendedName>
</protein>
<keyword evidence="8" id="KW-0812">Transmembrane</keyword>
<keyword evidence="6 11" id="KW-0418">Kinase</keyword>
<comment type="subcellular location">
    <subcellularLocation>
        <location evidence="2">Membrane</location>
    </subcellularLocation>
</comment>
<dbReference type="OrthoDB" id="9809348at2"/>
<dbReference type="EC" id="2.7.13.3" evidence="3"/>
<evidence type="ECO:0000259" key="9">
    <source>
        <dbReference type="PROSITE" id="PS50109"/>
    </source>
</evidence>
<dbReference type="InterPro" id="IPR010559">
    <property type="entry name" value="Sig_transdc_His_kin_internal"/>
</dbReference>
<keyword evidence="4" id="KW-0597">Phosphoprotein</keyword>
<dbReference type="Gene3D" id="3.30.565.10">
    <property type="entry name" value="Histidine kinase-like ATPase, C-terminal domain"/>
    <property type="match status" value="1"/>
</dbReference>
<evidence type="ECO:0000256" key="2">
    <source>
        <dbReference type="ARBA" id="ARBA00004370"/>
    </source>
</evidence>
<gene>
    <name evidence="11" type="ordered locus">Calkro_0070</name>
</gene>
<dbReference type="PATRIC" id="fig|632348.3.peg.74"/>
<accession>E4SCD1</accession>
<organism evidence="11 12">
    <name type="scientific">Caldicellulosiruptor kronotskyensis (strain DSM 18902 / VKM B-2412 / 2002)</name>
    <dbReference type="NCBI Taxonomy" id="632348"/>
    <lineage>
        <taxon>Bacteria</taxon>
        <taxon>Bacillati</taxon>
        <taxon>Bacillota</taxon>
        <taxon>Bacillota incertae sedis</taxon>
        <taxon>Caldicellulosiruptorales</taxon>
        <taxon>Caldicellulosiruptoraceae</taxon>
        <taxon>Caldicellulosiruptor</taxon>
    </lineage>
</organism>
<dbReference type="GO" id="GO:0016020">
    <property type="term" value="C:membrane"/>
    <property type="evidence" value="ECO:0007669"/>
    <property type="project" value="UniProtKB-SubCell"/>
</dbReference>
<keyword evidence="12" id="KW-1185">Reference proteome</keyword>
<dbReference type="InterPro" id="IPR004358">
    <property type="entry name" value="Sig_transdc_His_kin-like_C"/>
</dbReference>
<feature type="domain" description="Histidine kinase" evidence="9">
    <location>
        <begin position="498"/>
        <end position="607"/>
    </location>
</feature>
<evidence type="ECO:0000256" key="8">
    <source>
        <dbReference type="SAM" id="Phobius"/>
    </source>
</evidence>
<dbReference type="GO" id="GO:0000155">
    <property type="term" value="F:phosphorelay sensor kinase activity"/>
    <property type="evidence" value="ECO:0007669"/>
    <property type="project" value="InterPro"/>
</dbReference>
<dbReference type="InterPro" id="IPR005467">
    <property type="entry name" value="His_kinase_dom"/>
</dbReference>
<feature type="transmembrane region" description="Helical" evidence="8">
    <location>
        <begin position="21"/>
        <end position="43"/>
    </location>
</feature>
<dbReference type="KEGG" id="ckn:Calkro_0070"/>
<sequence length="608" mass="70438">MKHSTLKHIIKNIFKFNIRQKLILTYIFIVAVPLSILQVNAFYRVRIMTEKEYINNVNFEVSKLKNDIMKNIEQFIKATQFILNNQEFIEFASTYQERNVEDIYSFKVNVLDKIEYLQYVNFNINRIRFFTNNHFIPEMWPTLYHIERLKNFKFIDKFLSDKKQTSLWKLNNTDILGPPLNSDEKVVSLYTKVTDLVGNLIGIIEVNMKIDEFFASELSRESDNSVTIAISQNGDAIFSKQTPPFLKRLNLSSKKLVELLEDKVKTIESEGIVHFKINKNSAAFIYTYIPVLGVKLYKIILFDELTKKINEITLQMLGQALVLIIISSILIFILITLILKKLRQVILSMRAVENGNFDISIDIKGDDEIDELAQHFLNMVEKLKILIGEMVRREVAQKDAQIKALQSQINAHFIYNVLENIKMMAEYSENYDVSDAITKLGKMMRYNMSWKRKFVTLKEEIENIQNYISLMNIRYDNEIKLLVNVDNEILNIEVPKLILQPIVENAINYGIEPKGEGGSIFIDGSIIGNYIVISIIDDGLGIEEEKLVAIQTALENDTETECYHGQGIALKNVNERIKLAYGKEFGIKIDSKFGEFTKVTITLPYNRF</sequence>
<dbReference type="EMBL" id="CP002330">
    <property type="protein sequence ID" value="ADQ44986.1"/>
    <property type="molecule type" value="Genomic_DNA"/>
</dbReference>
<reference evidence="11 12" key="2">
    <citation type="journal article" date="2011" name="J. Bacteriol.">
        <title>Complete genome sequences for the anaerobic, extremely thermophilic plant biomass-degrading bacteria Caldicellulosiruptor hydrothermalis, Caldicellulosiruptor kristjanssonii, Caldicellulosiruptor kronotskyensis, Caldicellulosiruptor owensenis, and Caldicellulosiruptor lactoaceticus.</title>
        <authorList>
            <person name="Blumer-Schuette S.E."/>
            <person name="Ozdemir I."/>
            <person name="Mistry D."/>
            <person name="Lucas S."/>
            <person name="Lapidus A."/>
            <person name="Cheng J.F."/>
            <person name="Goodwin L.A."/>
            <person name="Pitluck S."/>
            <person name="Land M.L."/>
            <person name="Hauser L.J."/>
            <person name="Woyke T."/>
            <person name="Mikhailova N."/>
            <person name="Pati A."/>
            <person name="Kyrpides N.C."/>
            <person name="Ivanova N."/>
            <person name="Detter J.C."/>
            <person name="Walston-Davenport K."/>
            <person name="Han S."/>
            <person name="Adams M.W."/>
            <person name="Kelly R.M."/>
        </authorList>
    </citation>
    <scope>NUCLEOTIDE SEQUENCE [LARGE SCALE GENOMIC DNA]</scope>
    <source>
        <strain evidence="12">DSM 18902 / VKM B-2412 / 2002</strain>
    </source>
</reference>
<dbReference type="PROSITE" id="PS50885">
    <property type="entry name" value="HAMP"/>
    <property type="match status" value="1"/>
</dbReference>
<dbReference type="SUPFAM" id="SSF55874">
    <property type="entry name" value="ATPase domain of HSP90 chaperone/DNA topoisomerase II/histidine kinase"/>
    <property type="match status" value="1"/>
</dbReference>
<dbReference type="Pfam" id="PF00672">
    <property type="entry name" value="HAMP"/>
    <property type="match status" value="1"/>
</dbReference>
<evidence type="ECO:0000256" key="3">
    <source>
        <dbReference type="ARBA" id="ARBA00012438"/>
    </source>
</evidence>
<feature type="domain" description="HAMP" evidence="10">
    <location>
        <begin position="336"/>
        <end position="388"/>
    </location>
</feature>
<dbReference type="PANTHER" id="PTHR34220">
    <property type="entry name" value="SENSOR HISTIDINE KINASE YPDA"/>
    <property type="match status" value="1"/>
</dbReference>
<dbReference type="SMART" id="SM00387">
    <property type="entry name" value="HATPase_c"/>
    <property type="match status" value="1"/>
</dbReference>
<dbReference type="InterPro" id="IPR003594">
    <property type="entry name" value="HATPase_dom"/>
</dbReference>
<dbReference type="SUPFAM" id="SSF158472">
    <property type="entry name" value="HAMP domain-like"/>
    <property type="match status" value="1"/>
</dbReference>
<comment type="catalytic activity">
    <reaction evidence="1">
        <text>ATP + protein L-histidine = ADP + protein N-phospho-L-histidine.</text>
        <dbReference type="EC" id="2.7.13.3"/>
    </reaction>
</comment>
<dbReference type="RefSeq" id="WP_013429143.1">
    <property type="nucleotide sequence ID" value="NC_014720.1"/>
</dbReference>
<dbReference type="Gene3D" id="6.10.340.10">
    <property type="match status" value="1"/>
</dbReference>
<dbReference type="CDD" id="cd06225">
    <property type="entry name" value="HAMP"/>
    <property type="match status" value="1"/>
</dbReference>
<evidence type="ECO:0000256" key="1">
    <source>
        <dbReference type="ARBA" id="ARBA00000085"/>
    </source>
</evidence>